<dbReference type="InterPro" id="IPR026983">
    <property type="entry name" value="DHC"/>
</dbReference>
<dbReference type="GO" id="GO:0030286">
    <property type="term" value="C:dynein complex"/>
    <property type="evidence" value="ECO:0007669"/>
    <property type="project" value="InterPro"/>
</dbReference>
<proteinExistence type="predicted"/>
<dbReference type="OrthoDB" id="424310at2759"/>
<protein>
    <recommendedName>
        <fullName evidence="1">Dynein heavy chain linker domain-containing protein</fullName>
    </recommendedName>
</protein>
<dbReference type="PANTHER" id="PTHR45703">
    <property type="entry name" value="DYNEIN HEAVY CHAIN"/>
    <property type="match status" value="1"/>
</dbReference>
<dbReference type="Gene3D" id="3.20.180.20">
    <property type="entry name" value="Dynein heavy chain, N-terminal domain 2"/>
    <property type="match status" value="1"/>
</dbReference>
<dbReference type="InterPro" id="IPR042228">
    <property type="entry name" value="Dynein_linker_3"/>
</dbReference>
<dbReference type="EMBL" id="BEZZ01043606">
    <property type="protein sequence ID" value="GCC40983.1"/>
    <property type="molecule type" value="Genomic_DNA"/>
</dbReference>
<evidence type="ECO:0000313" key="3">
    <source>
        <dbReference type="Proteomes" id="UP000287033"/>
    </source>
</evidence>
<reference evidence="2 3" key="1">
    <citation type="journal article" date="2018" name="Nat. Ecol. Evol.">
        <title>Shark genomes provide insights into elasmobranch evolution and the origin of vertebrates.</title>
        <authorList>
            <person name="Hara Y"/>
            <person name="Yamaguchi K"/>
            <person name="Onimaru K"/>
            <person name="Kadota M"/>
            <person name="Koyanagi M"/>
            <person name="Keeley SD"/>
            <person name="Tatsumi K"/>
            <person name="Tanaka K"/>
            <person name="Motone F"/>
            <person name="Kageyama Y"/>
            <person name="Nozu R"/>
            <person name="Adachi N"/>
            <person name="Nishimura O"/>
            <person name="Nakagawa R"/>
            <person name="Tanegashima C"/>
            <person name="Kiyatake I"/>
            <person name="Matsumoto R"/>
            <person name="Murakumo K"/>
            <person name="Nishida K"/>
            <person name="Terakita A"/>
            <person name="Kuratani S"/>
            <person name="Sato K"/>
            <person name="Hyodo S Kuraku.S."/>
        </authorList>
    </citation>
    <scope>NUCLEOTIDE SEQUENCE [LARGE SCALE GENOMIC DNA]</scope>
</reference>
<dbReference type="AlphaFoldDB" id="A0A401TEB2"/>
<dbReference type="STRING" id="137246.A0A401TEB2"/>
<dbReference type="GO" id="GO:0007018">
    <property type="term" value="P:microtubule-based movement"/>
    <property type="evidence" value="ECO:0007669"/>
    <property type="project" value="InterPro"/>
</dbReference>
<organism evidence="2 3">
    <name type="scientific">Chiloscyllium punctatum</name>
    <name type="common">Brownbanded bambooshark</name>
    <name type="synonym">Hemiscyllium punctatum</name>
    <dbReference type="NCBI Taxonomy" id="137246"/>
    <lineage>
        <taxon>Eukaryota</taxon>
        <taxon>Metazoa</taxon>
        <taxon>Chordata</taxon>
        <taxon>Craniata</taxon>
        <taxon>Vertebrata</taxon>
        <taxon>Chondrichthyes</taxon>
        <taxon>Elasmobranchii</taxon>
        <taxon>Galeomorphii</taxon>
        <taxon>Galeoidea</taxon>
        <taxon>Orectolobiformes</taxon>
        <taxon>Hemiscylliidae</taxon>
        <taxon>Chiloscyllium</taxon>
    </lineage>
</organism>
<dbReference type="InterPro" id="IPR013602">
    <property type="entry name" value="Dynein_heavy_linker"/>
</dbReference>
<comment type="caution">
    <text evidence="2">The sequence shown here is derived from an EMBL/GenBank/DDBJ whole genome shotgun (WGS) entry which is preliminary data.</text>
</comment>
<keyword evidence="3" id="KW-1185">Reference proteome</keyword>
<dbReference type="GO" id="GO:0045505">
    <property type="term" value="F:dynein intermediate chain binding"/>
    <property type="evidence" value="ECO:0007669"/>
    <property type="project" value="InterPro"/>
</dbReference>
<accession>A0A401TEB2</accession>
<feature type="non-terminal residue" evidence="2">
    <location>
        <position position="1"/>
    </location>
</feature>
<feature type="domain" description="Dynein heavy chain linker" evidence="1">
    <location>
        <begin position="1"/>
        <end position="35"/>
    </location>
</feature>
<sequence length="62" mass="7681">DYLEAKRLAFPRFYFLSNSELLDILSQSKNPEAIRVRRYHLWLKRFRNEGQMEQTRLVFPYE</sequence>
<dbReference type="Proteomes" id="UP000287033">
    <property type="component" value="Unassembled WGS sequence"/>
</dbReference>
<name>A0A401TEB2_CHIPU</name>
<dbReference type="Pfam" id="PF08393">
    <property type="entry name" value="DHC_N2"/>
    <property type="match status" value="1"/>
</dbReference>
<evidence type="ECO:0000313" key="2">
    <source>
        <dbReference type="EMBL" id="GCC40983.1"/>
    </source>
</evidence>
<dbReference type="GO" id="GO:0051959">
    <property type="term" value="F:dynein light intermediate chain binding"/>
    <property type="evidence" value="ECO:0007669"/>
    <property type="project" value="InterPro"/>
</dbReference>
<evidence type="ECO:0000259" key="1">
    <source>
        <dbReference type="Pfam" id="PF08393"/>
    </source>
</evidence>
<gene>
    <name evidence="2" type="ORF">chiPu_0024656</name>
</gene>